<protein>
    <submittedName>
        <fullName evidence="3">Mur ligase</fullName>
    </submittedName>
</protein>
<dbReference type="SUPFAM" id="SSF53244">
    <property type="entry name" value="MurD-like peptide ligases, peptide-binding domain"/>
    <property type="match status" value="1"/>
</dbReference>
<dbReference type="Gene3D" id="3.90.190.20">
    <property type="entry name" value="Mur ligase, C-terminal domain"/>
    <property type="match status" value="1"/>
</dbReference>
<proteinExistence type="predicted"/>
<keyword evidence="4" id="KW-1185">Reference proteome</keyword>
<dbReference type="InterPro" id="IPR013221">
    <property type="entry name" value="Mur_ligase_cen"/>
</dbReference>
<organism evidence="3 4">
    <name type="scientific">Algimonas ampicilliniresistens</name>
    <dbReference type="NCBI Taxonomy" id="1298735"/>
    <lineage>
        <taxon>Bacteria</taxon>
        <taxon>Pseudomonadati</taxon>
        <taxon>Pseudomonadota</taxon>
        <taxon>Alphaproteobacteria</taxon>
        <taxon>Maricaulales</taxon>
        <taxon>Robiginitomaculaceae</taxon>
        <taxon>Algimonas</taxon>
    </lineage>
</organism>
<dbReference type="GO" id="GO:0016874">
    <property type="term" value="F:ligase activity"/>
    <property type="evidence" value="ECO:0007669"/>
    <property type="project" value="UniProtKB-KW"/>
</dbReference>
<evidence type="ECO:0000259" key="1">
    <source>
        <dbReference type="Pfam" id="PF02875"/>
    </source>
</evidence>
<dbReference type="RefSeq" id="WP_284392387.1">
    <property type="nucleotide sequence ID" value="NZ_BSNK01000002.1"/>
</dbReference>
<feature type="domain" description="Mur ligase central" evidence="2">
    <location>
        <begin position="178"/>
        <end position="384"/>
    </location>
</feature>
<dbReference type="EMBL" id="BSNK01000002">
    <property type="protein sequence ID" value="GLQ25160.1"/>
    <property type="molecule type" value="Genomic_DNA"/>
</dbReference>
<dbReference type="InterPro" id="IPR036615">
    <property type="entry name" value="Mur_ligase_C_dom_sf"/>
</dbReference>
<evidence type="ECO:0000313" key="3">
    <source>
        <dbReference type="EMBL" id="GLQ25160.1"/>
    </source>
</evidence>
<dbReference type="InterPro" id="IPR036565">
    <property type="entry name" value="Mur-like_cat_sf"/>
</dbReference>
<dbReference type="SUPFAM" id="SSF53623">
    <property type="entry name" value="MurD-like peptide ligases, catalytic domain"/>
    <property type="match status" value="1"/>
</dbReference>
<name>A0ABQ5VEP1_9PROT</name>
<gene>
    <name evidence="3" type="ORF">GCM10007853_30340</name>
</gene>
<keyword evidence="3" id="KW-0436">Ligase</keyword>
<dbReference type="PANTHER" id="PTHR23135:SF18">
    <property type="entry name" value="CYANOPHYCIN SYNTHETASE"/>
    <property type="match status" value="1"/>
</dbReference>
<reference evidence="3" key="2">
    <citation type="submission" date="2023-01" db="EMBL/GenBank/DDBJ databases">
        <title>Draft genome sequence of Algimonas ampicilliniresistens strain NBRC 108219.</title>
        <authorList>
            <person name="Sun Q."/>
            <person name="Mori K."/>
        </authorList>
    </citation>
    <scope>NUCLEOTIDE SEQUENCE</scope>
    <source>
        <strain evidence="3">NBRC 108219</strain>
    </source>
</reference>
<feature type="domain" description="Mur ligase C-terminal" evidence="1">
    <location>
        <begin position="411"/>
        <end position="539"/>
    </location>
</feature>
<accession>A0ABQ5VEP1</accession>
<dbReference type="Pfam" id="PF08245">
    <property type="entry name" value="Mur_ligase_M"/>
    <property type="match status" value="1"/>
</dbReference>
<comment type="caution">
    <text evidence="3">The sequence shown here is derived from an EMBL/GenBank/DDBJ whole genome shotgun (WGS) entry which is preliminary data.</text>
</comment>
<evidence type="ECO:0000259" key="2">
    <source>
        <dbReference type="Pfam" id="PF08245"/>
    </source>
</evidence>
<dbReference type="PANTHER" id="PTHR23135">
    <property type="entry name" value="MUR LIGASE FAMILY MEMBER"/>
    <property type="match status" value="1"/>
</dbReference>
<reference evidence="3" key="1">
    <citation type="journal article" date="2014" name="Int. J. Syst. Evol. Microbiol.">
        <title>Complete genome of a new Firmicutes species belonging to the dominant human colonic microbiota ('Ruminococcus bicirculans') reveals two chromosomes and a selective capacity to utilize plant glucans.</title>
        <authorList>
            <consortium name="NISC Comparative Sequencing Program"/>
            <person name="Wegmann U."/>
            <person name="Louis P."/>
            <person name="Goesmann A."/>
            <person name="Henrissat B."/>
            <person name="Duncan S.H."/>
            <person name="Flint H.J."/>
        </authorList>
    </citation>
    <scope>NUCLEOTIDE SEQUENCE</scope>
    <source>
        <strain evidence="3">NBRC 108219</strain>
    </source>
</reference>
<dbReference type="InterPro" id="IPR004101">
    <property type="entry name" value="Mur_ligase_C"/>
</dbReference>
<dbReference type="Proteomes" id="UP001161391">
    <property type="component" value="Unassembled WGS sequence"/>
</dbReference>
<dbReference type="Gene3D" id="3.40.1190.10">
    <property type="entry name" value="Mur-like, catalytic domain"/>
    <property type="match status" value="1"/>
</dbReference>
<sequence length="568" mass="60539">MMLTDSRRLTGPSLVLDSPGAAAEISLPEENKIKAIALWIAHVRELLDAVGWTEEQTATREYNGGATLAITAPMDALYAATEIVEAAWEYAQAQIEGRKTPDVIVVVERLKDEISSERHPALIRLADVADAKGVTCLPDDDTVTLGLGASSESWARDATPSPDKVDWNSVSDIPAAFVTGTNGKSTTVRLAAAIGAAAGLTVGFSTSDWVKVGDEEIATGDYSGPEGARLALRDGRVELAVIETARGGLLRRGLPLPKAAACLITNIASDHLGEYGIHDVEALADAKFTVSKAVKQSGVLILNADDARLKFRGTGFTGTVAWYGLSLSEHDVPASGYAAFILDDSFALAKDGMVTSILPVKDFAPALGGAATYNVSNALGAILLMSVLGVETDAIKTGLLNFESTPEDNPGRGNFMEVGGVKIVLDFAHNPHALSALTETLNNIPAKRRLYLCGQGGDRSDADIHHMVKVIRDAEPDAIIIKEIPNKLRGRALGEVPALIRQYLTEMNYSEERVLDAASEFDSVVTAFDWAQPGDMLVLLVYADRDETLALIQKLQAENWQPGQAVKV</sequence>
<dbReference type="Pfam" id="PF02875">
    <property type="entry name" value="Mur_ligase_C"/>
    <property type="match status" value="1"/>
</dbReference>
<evidence type="ECO:0000313" key="4">
    <source>
        <dbReference type="Proteomes" id="UP001161391"/>
    </source>
</evidence>